<reference evidence="1" key="1">
    <citation type="submission" date="2021-06" db="EMBL/GenBank/DDBJ databases">
        <authorList>
            <person name="Kallberg Y."/>
            <person name="Tangrot J."/>
            <person name="Rosling A."/>
        </authorList>
    </citation>
    <scope>NUCLEOTIDE SEQUENCE</scope>
    <source>
        <strain evidence="1">AU212A</strain>
    </source>
</reference>
<keyword evidence="2" id="KW-1185">Reference proteome</keyword>
<comment type="caution">
    <text evidence="1">The sequence shown here is derived from an EMBL/GenBank/DDBJ whole genome shotgun (WGS) entry which is preliminary data.</text>
</comment>
<protein>
    <submittedName>
        <fullName evidence="1">8565_t:CDS:1</fullName>
    </submittedName>
</protein>
<dbReference type="Proteomes" id="UP000789860">
    <property type="component" value="Unassembled WGS sequence"/>
</dbReference>
<accession>A0ACA9NT82</accession>
<proteinExistence type="predicted"/>
<name>A0ACA9NT82_9GLOM</name>
<sequence length="79" mass="8813">MNRPNNCDHHSNIPHLFRWKGSVIPNVIGQTLIVTAFSAAVTVVFYQTNIKPAIPQTFIPVLGFVVGLLLTYRTNTAYD</sequence>
<evidence type="ECO:0000313" key="1">
    <source>
        <dbReference type="EMBL" id="CAG8674132.1"/>
    </source>
</evidence>
<feature type="non-terminal residue" evidence="1">
    <location>
        <position position="1"/>
    </location>
</feature>
<feature type="non-terminal residue" evidence="1">
    <location>
        <position position="79"/>
    </location>
</feature>
<dbReference type="EMBL" id="CAJVPM010029670">
    <property type="protein sequence ID" value="CAG8674132.1"/>
    <property type="molecule type" value="Genomic_DNA"/>
</dbReference>
<gene>
    <name evidence="1" type="ORF">SCALOS_LOCUS9486</name>
</gene>
<evidence type="ECO:0000313" key="2">
    <source>
        <dbReference type="Proteomes" id="UP000789860"/>
    </source>
</evidence>
<organism evidence="1 2">
    <name type="scientific">Scutellospora calospora</name>
    <dbReference type="NCBI Taxonomy" id="85575"/>
    <lineage>
        <taxon>Eukaryota</taxon>
        <taxon>Fungi</taxon>
        <taxon>Fungi incertae sedis</taxon>
        <taxon>Mucoromycota</taxon>
        <taxon>Glomeromycotina</taxon>
        <taxon>Glomeromycetes</taxon>
        <taxon>Diversisporales</taxon>
        <taxon>Gigasporaceae</taxon>
        <taxon>Scutellospora</taxon>
    </lineage>
</organism>